<name>A0A2C9V828_MANES</name>
<gene>
    <name evidence="1" type="ORF">MANES_09G051300</name>
</gene>
<accession>A0A2C9V828</accession>
<dbReference type="EMBL" id="CM004395">
    <property type="protein sequence ID" value="OAY40817.1"/>
    <property type="molecule type" value="Genomic_DNA"/>
</dbReference>
<proteinExistence type="predicted"/>
<reference evidence="1" key="1">
    <citation type="submission" date="2016-02" db="EMBL/GenBank/DDBJ databases">
        <title>WGS assembly of Manihot esculenta.</title>
        <authorList>
            <person name="Bredeson J.V."/>
            <person name="Prochnik S.E."/>
            <person name="Lyons J.B."/>
            <person name="Schmutz J."/>
            <person name="Grimwood J."/>
            <person name="Vrebalov J."/>
            <person name="Bart R.S."/>
            <person name="Amuge T."/>
            <person name="Ferguson M.E."/>
            <person name="Green R."/>
            <person name="Putnam N."/>
            <person name="Stites J."/>
            <person name="Rounsley S."/>
            <person name="Rokhsar D.S."/>
        </authorList>
    </citation>
    <scope>NUCLEOTIDE SEQUENCE [LARGE SCALE GENOMIC DNA]</scope>
    <source>
        <tissue evidence="1">Leaf</tissue>
    </source>
</reference>
<organism evidence="1">
    <name type="scientific">Manihot esculenta</name>
    <name type="common">Cassava</name>
    <name type="synonym">Jatropha manihot</name>
    <dbReference type="NCBI Taxonomy" id="3983"/>
    <lineage>
        <taxon>Eukaryota</taxon>
        <taxon>Viridiplantae</taxon>
        <taxon>Streptophyta</taxon>
        <taxon>Embryophyta</taxon>
        <taxon>Tracheophyta</taxon>
        <taxon>Spermatophyta</taxon>
        <taxon>Magnoliopsida</taxon>
        <taxon>eudicotyledons</taxon>
        <taxon>Gunneridae</taxon>
        <taxon>Pentapetalae</taxon>
        <taxon>rosids</taxon>
        <taxon>fabids</taxon>
        <taxon>Malpighiales</taxon>
        <taxon>Euphorbiaceae</taxon>
        <taxon>Crotonoideae</taxon>
        <taxon>Manihoteae</taxon>
        <taxon>Manihot</taxon>
    </lineage>
</organism>
<evidence type="ECO:0000313" key="1">
    <source>
        <dbReference type="EMBL" id="OAY40817.1"/>
    </source>
</evidence>
<dbReference type="AlphaFoldDB" id="A0A2C9V828"/>
<sequence length="87" mass="10530">MKGRPPKGKEKIRKRKKKWVGLVGTWTLWTLFLFESSGHPDFSPRMPSDLMGCEIFIFINHYKQADYRRANIFRWYMQFHIEIPLVQ</sequence>
<protein>
    <submittedName>
        <fullName evidence="1">Uncharacterized protein</fullName>
    </submittedName>
</protein>